<dbReference type="HAMAP" id="MF_00061">
    <property type="entry name" value="IspE"/>
    <property type="match status" value="1"/>
</dbReference>
<dbReference type="AlphaFoldDB" id="G8TW94"/>
<dbReference type="Proteomes" id="UP000005439">
    <property type="component" value="Chromosome"/>
</dbReference>
<reference evidence="9" key="1">
    <citation type="submission" date="2011-12" db="EMBL/GenBank/DDBJ databases">
        <title>The complete genome of chromosome of Sulfobacillus acidophilus DSM 10332.</title>
        <authorList>
            <person name="Lucas S."/>
            <person name="Han J."/>
            <person name="Lapidus A."/>
            <person name="Bruce D."/>
            <person name="Goodwin L."/>
            <person name="Pitluck S."/>
            <person name="Peters L."/>
            <person name="Kyrpides N."/>
            <person name="Mavromatis K."/>
            <person name="Ivanova N."/>
            <person name="Mikhailova N."/>
            <person name="Chertkov O."/>
            <person name="Saunders E."/>
            <person name="Detter J.C."/>
            <person name="Tapia R."/>
            <person name="Han C."/>
            <person name="Land M."/>
            <person name="Hauser L."/>
            <person name="Markowitz V."/>
            <person name="Cheng J.-F."/>
            <person name="Hugenholtz P."/>
            <person name="Woyke T."/>
            <person name="Wu D."/>
            <person name="Pukall R."/>
            <person name="Gehrich-Schroeter G."/>
            <person name="Schneider S."/>
            <person name="Klenk H.-P."/>
            <person name="Eisen J.A."/>
        </authorList>
    </citation>
    <scope>NUCLEOTIDE SEQUENCE [LARGE SCALE GENOMIC DNA]</scope>
    <source>
        <strain evidence="9">ATCC 700253 / DSM 10332 / NAL</strain>
    </source>
</reference>
<gene>
    <name evidence="6" type="primary">ispE</name>
    <name evidence="8" type="ordered locus">Sulac_0164</name>
</gene>
<dbReference type="PIRSF" id="PIRSF010376">
    <property type="entry name" value="IspE"/>
    <property type="match status" value="1"/>
</dbReference>
<accession>G8TW94</accession>
<dbReference type="STRING" id="679936.Sulac_0164"/>
<evidence type="ECO:0000313" key="8">
    <source>
        <dbReference type="EMBL" id="AEW03737.1"/>
    </source>
</evidence>
<evidence type="ECO:0000313" key="9">
    <source>
        <dbReference type="Proteomes" id="UP000005439"/>
    </source>
</evidence>
<evidence type="ECO:0000256" key="2">
    <source>
        <dbReference type="ARBA" id="ARBA00022679"/>
    </source>
</evidence>
<name>G8TW94_SULAD</name>
<dbReference type="InterPro" id="IPR004424">
    <property type="entry name" value="IspE"/>
</dbReference>
<dbReference type="Pfam" id="PF00288">
    <property type="entry name" value="GHMP_kinases_N"/>
    <property type="match status" value="1"/>
</dbReference>
<dbReference type="PATRIC" id="fig|679936.5.peg.169"/>
<feature type="binding site" evidence="6">
    <location>
        <begin position="90"/>
        <end position="100"/>
    </location>
    <ligand>
        <name>ATP</name>
        <dbReference type="ChEBI" id="CHEBI:30616"/>
    </ligand>
</feature>
<comment type="catalytic activity">
    <reaction evidence="6">
        <text>4-CDP-2-C-methyl-D-erythritol + ATP = 4-CDP-2-C-methyl-D-erythritol 2-phosphate + ADP + H(+)</text>
        <dbReference type="Rhea" id="RHEA:18437"/>
        <dbReference type="ChEBI" id="CHEBI:15378"/>
        <dbReference type="ChEBI" id="CHEBI:30616"/>
        <dbReference type="ChEBI" id="CHEBI:57823"/>
        <dbReference type="ChEBI" id="CHEBI:57919"/>
        <dbReference type="ChEBI" id="CHEBI:456216"/>
        <dbReference type="EC" id="2.7.1.148"/>
    </reaction>
</comment>
<proteinExistence type="inferred from homology"/>
<keyword evidence="4 6" id="KW-0418">Kinase</keyword>
<dbReference type="PANTHER" id="PTHR43527:SF2">
    <property type="entry name" value="4-DIPHOSPHOCYTIDYL-2-C-METHYL-D-ERYTHRITOL KINASE, CHLOROPLASTIC"/>
    <property type="match status" value="1"/>
</dbReference>
<keyword evidence="3 6" id="KW-0547">Nucleotide-binding</keyword>
<dbReference type="InterPro" id="IPR014721">
    <property type="entry name" value="Ribsml_uS5_D2-typ_fold_subgr"/>
</dbReference>
<dbReference type="UniPathway" id="UPA00056">
    <property type="reaction ID" value="UER00094"/>
</dbReference>
<dbReference type="GO" id="GO:0005524">
    <property type="term" value="F:ATP binding"/>
    <property type="evidence" value="ECO:0007669"/>
    <property type="project" value="UniProtKB-UniRule"/>
</dbReference>
<feature type="domain" description="GHMP kinase N-terminal" evidence="7">
    <location>
        <begin position="62"/>
        <end position="137"/>
    </location>
</feature>
<dbReference type="Gene3D" id="3.30.70.890">
    <property type="entry name" value="GHMP kinase, C-terminal domain"/>
    <property type="match status" value="1"/>
</dbReference>
<keyword evidence="6" id="KW-0414">Isoprene biosynthesis</keyword>
<dbReference type="GO" id="GO:0016114">
    <property type="term" value="P:terpenoid biosynthetic process"/>
    <property type="evidence" value="ECO:0007669"/>
    <property type="project" value="InterPro"/>
</dbReference>
<feature type="active site" evidence="6">
    <location>
        <position position="8"/>
    </location>
</feature>
<comment type="function">
    <text evidence="6">Catalyzes the phosphorylation of the position 2 hydroxy group of 4-diphosphocytidyl-2C-methyl-D-erythritol.</text>
</comment>
<organism evidence="8 9">
    <name type="scientific">Sulfobacillus acidophilus (strain ATCC 700253 / DSM 10332 / NAL)</name>
    <dbReference type="NCBI Taxonomy" id="679936"/>
    <lineage>
        <taxon>Bacteria</taxon>
        <taxon>Bacillati</taxon>
        <taxon>Bacillota</taxon>
        <taxon>Clostridia</taxon>
        <taxon>Eubacteriales</taxon>
        <taxon>Clostridiales Family XVII. Incertae Sedis</taxon>
        <taxon>Sulfobacillus</taxon>
    </lineage>
</organism>
<dbReference type="InterPro" id="IPR006204">
    <property type="entry name" value="GHMP_kinase_N_dom"/>
</dbReference>
<evidence type="ECO:0000256" key="5">
    <source>
        <dbReference type="ARBA" id="ARBA00022840"/>
    </source>
</evidence>
<evidence type="ECO:0000256" key="6">
    <source>
        <dbReference type="HAMAP-Rule" id="MF_00061"/>
    </source>
</evidence>
<evidence type="ECO:0000256" key="4">
    <source>
        <dbReference type="ARBA" id="ARBA00022777"/>
    </source>
</evidence>
<dbReference type="InterPro" id="IPR036554">
    <property type="entry name" value="GHMP_kinase_C_sf"/>
</dbReference>
<dbReference type="HOGENOM" id="CLU_053057_1_1_9"/>
<dbReference type="PANTHER" id="PTHR43527">
    <property type="entry name" value="4-DIPHOSPHOCYTIDYL-2-C-METHYL-D-ERYTHRITOL KINASE, CHLOROPLASTIC"/>
    <property type="match status" value="1"/>
</dbReference>
<comment type="pathway">
    <text evidence="6">Isoprenoid biosynthesis; isopentenyl diphosphate biosynthesis via DXP pathway; isopentenyl diphosphate from 1-deoxy-D-xylulose 5-phosphate: step 3/6.</text>
</comment>
<reference evidence="8 9" key="2">
    <citation type="journal article" date="2012" name="Stand. Genomic Sci.">
        <title>Complete genome sequence of the moderately thermophilic mineral-sulfide-oxidizing firmicute Sulfobacillus acidophilus type strain (NAL(T)).</title>
        <authorList>
            <person name="Anderson I."/>
            <person name="Chertkov O."/>
            <person name="Chen A."/>
            <person name="Saunders E."/>
            <person name="Lapidus A."/>
            <person name="Nolan M."/>
            <person name="Lucas S."/>
            <person name="Hammon N."/>
            <person name="Deshpande S."/>
            <person name="Cheng J.F."/>
            <person name="Han C."/>
            <person name="Tapia R."/>
            <person name="Goodwin L.A."/>
            <person name="Pitluck S."/>
            <person name="Liolios K."/>
            <person name="Pagani I."/>
            <person name="Ivanova N."/>
            <person name="Mikhailova N."/>
            <person name="Pati A."/>
            <person name="Palaniappan K."/>
            <person name="Land M."/>
            <person name="Pan C."/>
            <person name="Rohde M."/>
            <person name="Pukall R."/>
            <person name="Goker M."/>
            <person name="Detter J.C."/>
            <person name="Woyke T."/>
            <person name="Bristow J."/>
            <person name="Eisen J.A."/>
            <person name="Markowitz V."/>
            <person name="Hugenholtz P."/>
            <person name="Kyrpides N.C."/>
            <person name="Klenk H.P."/>
            <person name="Mavromatis K."/>
        </authorList>
    </citation>
    <scope>NUCLEOTIDE SEQUENCE [LARGE SCALE GENOMIC DNA]</scope>
    <source>
        <strain evidence="9">ATCC 700253 / DSM 10332 / NAL</strain>
    </source>
</reference>
<dbReference type="KEGG" id="sap:Sulac_0164"/>
<protein>
    <recommendedName>
        <fullName evidence="1 6">4-diphosphocytidyl-2-C-methyl-D-erythritol kinase</fullName>
        <shortName evidence="6">CMK</shortName>
        <ecNumber evidence="6">2.7.1.148</ecNumber>
    </recommendedName>
    <alternativeName>
        <fullName evidence="6">4-(cytidine-5'-diphospho)-2-C-methyl-D-erythritol kinase</fullName>
    </alternativeName>
</protein>
<dbReference type="GO" id="GO:0050515">
    <property type="term" value="F:4-(cytidine 5'-diphospho)-2-C-methyl-D-erythritol kinase activity"/>
    <property type="evidence" value="ECO:0007669"/>
    <property type="project" value="UniProtKB-UniRule"/>
</dbReference>
<dbReference type="Gene3D" id="3.30.230.10">
    <property type="match status" value="1"/>
</dbReference>
<keyword evidence="2 6" id="KW-0808">Transferase</keyword>
<keyword evidence="9" id="KW-1185">Reference proteome</keyword>
<evidence type="ECO:0000259" key="7">
    <source>
        <dbReference type="Pfam" id="PF00288"/>
    </source>
</evidence>
<dbReference type="InterPro" id="IPR020568">
    <property type="entry name" value="Ribosomal_Su5_D2-typ_SF"/>
</dbReference>
<keyword evidence="5 6" id="KW-0067">ATP-binding</keyword>
<dbReference type="SUPFAM" id="SSF54211">
    <property type="entry name" value="Ribosomal protein S5 domain 2-like"/>
    <property type="match status" value="1"/>
</dbReference>
<comment type="similarity">
    <text evidence="6">Belongs to the GHMP kinase family. IspE subfamily.</text>
</comment>
<dbReference type="GO" id="GO:0019288">
    <property type="term" value="P:isopentenyl diphosphate biosynthetic process, methylerythritol 4-phosphate pathway"/>
    <property type="evidence" value="ECO:0007669"/>
    <property type="project" value="UniProtKB-UniRule"/>
</dbReference>
<dbReference type="SUPFAM" id="SSF55060">
    <property type="entry name" value="GHMP Kinase, C-terminal domain"/>
    <property type="match status" value="1"/>
</dbReference>
<dbReference type="EMBL" id="CP003179">
    <property type="protein sequence ID" value="AEW03737.1"/>
    <property type="molecule type" value="Genomic_DNA"/>
</dbReference>
<dbReference type="EC" id="2.7.1.148" evidence="6"/>
<evidence type="ECO:0000256" key="3">
    <source>
        <dbReference type="ARBA" id="ARBA00022741"/>
    </source>
</evidence>
<sequence>MILWAQAKINLGLWVGPRQPTGYHLVDTVMYPIEVKDRIVLEPSHTLRCDSDTPGVPVGEQNLMMRAYHWAREHWGPLPTVRMAVQKQIPLGAGLGGGSADAGAVLRWAWHELGFGPPPAVEGTEAIGMDVPFFVSGRPARARHYGELLTPVADRLQGFWVVLANPGWPLATHVVYRAWDEVGRESDNRISEVIEGIERGELAVDGLQNDLEKAAFRVDPRLQAFRQALERWLFPVPCFLSGSGATYYMLGSDPADPEWAYWAQDRLRDRGVAWVMAARLGMGKDEE</sequence>
<evidence type="ECO:0000256" key="1">
    <source>
        <dbReference type="ARBA" id="ARBA00017473"/>
    </source>
</evidence>
<feature type="active site" evidence="6">
    <location>
        <position position="130"/>
    </location>
</feature>